<evidence type="ECO:0000313" key="2">
    <source>
        <dbReference type="EMBL" id="AGA69561.1"/>
    </source>
</evidence>
<proteinExistence type="predicted"/>
<feature type="transmembrane region" description="Helical" evidence="1">
    <location>
        <begin position="20"/>
        <end position="39"/>
    </location>
</feature>
<keyword evidence="1" id="KW-1133">Transmembrane helix</keyword>
<name>L0FA95_DESDL</name>
<dbReference type="EMBL" id="CP003344">
    <property type="protein sequence ID" value="AGA69561.1"/>
    <property type="molecule type" value="Genomic_DNA"/>
</dbReference>
<keyword evidence="3" id="KW-1185">Reference proteome</keyword>
<evidence type="ECO:0000313" key="3">
    <source>
        <dbReference type="Proteomes" id="UP000010797"/>
    </source>
</evidence>
<reference evidence="3" key="1">
    <citation type="submission" date="2012-02" db="EMBL/GenBank/DDBJ databases">
        <title>Complete sequence of Desulfitobacterium dichloroeliminans LMG P-21439.</title>
        <authorList>
            <person name="Lucas S."/>
            <person name="Han J."/>
            <person name="Lapidus A."/>
            <person name="Cheng J.-F."/>
            <person name="Goodwin L."/>
            <person name="Pitluck S."/>
            <person name="Peters L."/>
            <person name="Ovchinnikova G."/>
            <person name="Teshima H."/>
            <person name="Detter J.C."/>
            <person name="Han C."/>
            <person name="Tapia R."/>
            <person name="Land M."/>
            <person name="Hauser L."/>
            <person name="Kyrpides N."/>
            <person name="Ivanova N."/>
            <person name="Pagani I."/>
            <person name="Kruse T."/>
            <person name="de Vos W.M."/>
            <person name="Boon N."/>
            <person name="Smidt H."/>
            <person name="Woyke T."/>
        </authorList>
    </citation>
    <scope>NUCLEOTIDE SEQUENCE [LARGE SCALE GENOMIC DNA]</scope>
    <source>
        <strain evidence="3">LMG P-21439 / DCA1</strain>
    </source>
</reference>
<dbReference type="Proteomes" id="UP000010797">
    <property type="component" value="Chromosome"/>
</dbReference>
<dbReference type="KEGG" id="ddl:Desdi_2120"/>
<evidence type="ECO:0000256" key="1">
    <source>
        <dbReference type="SAM" id="Phobius"/>
    </source>
</evidence>
<gene>
    <name evidence="2" type="ordered locus">Desdi_2120</name>
</gene>
<sequence length="187" mass="20468">MSNFWGRPPRNDIGQDLQALAFWVLLIGIGAYIIFPNFFSDVYARLSDPAAQLVDSSTGSYDPNCNGDSTYDFNKNISTTYPDTSSGYLYSTGDTNLGSPASSLYLGNEVSTGYWILFVAEGEFKQLAATSEAYTFLLRLIENDQTSGGKNTVIMVANGQIRKFSVADEIYQIVINMAAIDTRAKLG</sequence>
<dbReference type="STRING" id="871963.Desdi_2120"/>
<dbReference type="HOGENOM" id="CLU_106623_0_0_9"/>
<dbReference type="AlphaFoldDB" id="L0FA95"/>
<keyword evidence="1" id="KW-0812">Transmembrane</keyword>
<organism evidence="2 3">
    <name type="scientific">Desulfitobacterium dichloroeliminans (strain LMG P-21439 / DCA1)</name>
    <dbReference type="NCBI Taxonomy" id="871963"/>
    <lineage>
        <taxon>Bacteria</taxon>
        <taxon>Bacillati</taxon>
        <taxon>Bacillota</taxon>
        <taxon>Clostridia</taxon>
        <taxon>Eubacteriales</taxon>
        <taxon>Desulfitobacteriaceae</taxon>
        <taxon>Desulfitobacterium</taxon>
    </lineage>
</organism>
<dbReference type="OrthoDB" id="1797549at2"/>
<dbReference type="RefSeq" id="WP_015262541.1">
    <property type="nucleotide sequence ID" value="NC_019903.1"/>
</dbReference>
<protein>
    <submittedName>
        <fullName evidence="2">Uncharacterized protein</fullName>
    </submittedName>
</protein>
<dbReference type="eggNOG" id="ENOG5031FWN">
    <property type="taxonomic scope" value="Bacteria"/>
</dbReference>
<accession>L0FA95</accession>
<keyword evidence="1" id="KW-0472">Membrane</keyword>